<evidence type="ECO:0000256" key="2">
    <source>
        <dbReference type="ARBA" id="ARBA00022842"/>
    </source>
</evidence>
<evidence type="ECO:0000256" key="1">
    <source>
        <dbReference type="ARBA" id="ARBA00022801"/>
    </source>
</evidence>
<dbReference type="GO" id="GO:0016787">
    <property type="term" value="F:hydrolase activity"/>
    <property type="evidence" value="ECO:0007669"/>
    <property type="project" value="UniProtKB-KW"/>
</dbReference>
<dbReference type="RefSeq" id="WP_155700733.1">
    <property type="nucleotide sequence ID" value="NZ_CP034235.1"/>
</dbReference>
<name>A0A6B8RII7_9BACL</name>
<protein>
    <submittedName>
        <fullName evidence="3">HAD family hydrolase</fullName>
    </submittedName>
</protein>
<dbReference type="Pfam" id="PF00702">
    <property type="entry name" value="Hydrolase"/>
    <property type="match status" value="1"/>
</dbReference>
<dbReference type="SUPFAM" id="SSF56784">
    <property type="entry name" value="HAD-like"/>
    <property type="match status" value="1"/>
</dbReference>
<dbReference type="InterPro" id="IPR023214">
    <property type="entry name" value="HAD_sf"/>
</dbReference>
<dbReference type="SFLD" id="SFLDG01129">
    <property type="entry name" value="C1.5:_HAD__Beta-PGM__Phosphata"/>
    <property type="match status" value="1"/>
</dbReference>
<gene>
    <name evidence="3" type="ORF">EHS13_12795</name>
</gene>
<dbReference type="Gene3D" id="1.10.150.240">
    <property type="entry name" value="Putative phosphatase, domain 2"/>
    <property type="match status" value="1"/>
</dbReference>
<evidence type="ECO:0000313" key="3">
    <source>
        <dbReference type="EMBL" id="QGQ95697.1"/>
    </source>
</evidence>
<organism evidence="3 4">
    <name type="scientific">Paenibacillus psychroresistens</name>
    <dbReference type="NCBI Taxonomy" id="1778678"/>
    <lineage>
        <taxon>Bacteria</taxon>
        <taxon>Bacillati</taxon>
        <taxon>Bacillota</taxon>
        <taxon>Bacilli</taxon>
        <taxon>Bacillales</taxon>
        <taxon>Paenibacillaceae</taxon>
        <taxon>Paenibacillus</taxon>
    </lineage>
</organism>
<reference evidence="4" key="1">
    <citation type="submission" date="2018-11" db="EMBL/GenBank/DDBJ databases">
        <title>Complete genome sequence of Paenibacillus sp. ML311-T8.</title>
        <authorList>
            <person name="Nam Y.-D."/>
            <person name="Kang J."/>
            <person name="Chung W.-H."/>
            <person name="Park Y.S."/>
        </authorList>
    </citation>
    <scope>NUCLEOTIDE SEQUENCE [LARGE SCALE GENOMIC DNA]</scope>
    <source>
        <strain evidence="4">ML311-T8</strain>
    </source>
</reference>
<sequence>MRPQTILFDLDDTLIHCNKYYELIIQQFIDQMQTWFGAHQLSASEIKAKQSELDINYIHLHGFSVEHFPLSFVGTYLHYANLFGRLPLENESVWLTRLGNSVFDSEIEPYPDMVETLTELQRAGHHLVLYTGGAEQVQWKKIKAMQLETFFADRVFIRGHKNVSALEGILLTEGFDRAETWMIGNSLRTDVAPALELGIHSIHVAAFTEWDYNIVEIVATPKGAYLQLGALKEVPPAINNYMKQFI</sequence>
<dbReference type="PANTHER" id="PTHR46470">
    <property type="entry name" value="N-ACYLNEURAMINATE-9-PHOSPHATASE"/>
    <property type="match status" value="1"/>
</dbReference>
<dbReference type="InterPro" id="IPR036412">
    <property type="entry name" value="HAD-like_sf"/>
</dbReference>
<proteinExistence type="predicted"/>
<keyword evidence="1 3" id="KW-0378">Hydrolase</keyword>
<dbReference type="EMBL" id="CP034235">
    <property type="protein sequence ID" value="QGQ95697.1"/>
    <property type="molecule type" value="Genomic_DNA"/>
</dbReference>
<dbReference type="InterPro" id="IPR023198">
    <property type="entry name" value="PGP-like_dom2"/>
</dbReference>
<dbReference type="AlphaFoldDB" id="A0A6B8RII7"/>
<keyword evidence="2" id="KW-0460">Magnesium</keyword>
<dbReference type="OrthoDB" id="6101375at2"/>
<keyword evidence="4" id="KW-1185">Reference proteome</keyword>
<accession>A0A6B8RII7</accession>
<dbReference type="Gene3D" id="3.40.50.1000">
    <property type="entry name" value="HAD superfamily/HAD-like"/>
    <property type="match status" value="1"/>
</dbReference>
<evidence type="ECO:0000313" key="4">
    <source>
        <dbReference type="Proteomes" id="UP000426246"/>
    </source>
</evidence>
<dbReference type="KEGG" id="ppsc:EHS13_12795"/>
<dbReference type="InterPro" id="IPR051400">
    <property type="entry name" value="HAD-like_hydrolase"/>
</dbReference>
<dbReference type="Proteomes" id="UP000426246">
    <property type="component" value="Chromosome"/>
</dbReference>
<dbReference type="SFLD" id="SFLDS00003">
    <property type="entry name" value="Haloacid_Dehalogenase"/>
    <property type="match status" value="1"/>
</dbReference>